<protein>
    <submittedName>
        <fullName evidence="3">Ubinuclein-1-like isoform X1</fullName>
    </submittedName>
</protein>
<sequence length="750" mass="83347">MGEEKAPLISGVGDSSRASSSFVKKGDRQMFTVELRPGETTIVSWKKLMKDSNKVNGSTLAPEHPTNAHPALESRIAPGQPTENEAKDAAFPHRFSAVIEKIERLYMGKDSSDDEDLLDVPDDDQYDTEDSFIDDAELDEYFEVDNSSIKHDGFFVNRGKLERKNEPLELPNQQPKKRRRKDMLKNPGGNYDDQGSNKHGKVGKNAAGKAALLPVKNTVNSSQNMPVPIEHYDDLKFQNQLEVSGICSKKKTADTKPVSDPVSMKVSNDNTPASVAETKDVDKQKIGNLQSRNMSDKYKDAGSTTDTSQKKYLDKSTYSHSKSQLGKPISSIDDVENRVRSKEKNGIRELPDLNLSEGKASMQGTVLQKLPYMHKKEGSSVRPKTSMLEKAIRELEKMVAESRPPAIENQDADVTSQAVKRRLPREVKLKLAKVARLAQASHGKVSKELINRLMSILGHLIQLRTLKRNLKVMISMGLSAKQEKDDRFQNIKKEVVEMIKVQPPSLEPKQQQQAPASGNFQEFGPDGKALDKKMDTALEDKICDLYDLFGLDDDAGPQIRKLYAELAELWPNGYMDNRGIKKAICRAKERRKALYIRHKDHEKIRSKKMLAPRQDETVRFDASSVASNQNMREKLAPESSNHALNSVNKPVSNTITTVGVPSAPVNGPKQEKVKGSSANSLEDARSGDGVLTKRKVKRKSESELEGAQFRPEKLASSQGEERPKSLKQSASGPIKSNLQTTSLPGLEQSS</sequence>
<feature type="region of interest" description="Disordered" evidence="1">
    <location>
        <begin position="157"/>
        <end position="206"/>
    </location>
</feature>
<feature type="region of interest" description="Disordered" evidence="1">
    <location>
        <begin position="110"/>
        <end position="131"/>
    </location>
</feature>
<dbReference type="Pfam" id="PF08729">
    <property type="entry name" value="HUN"/>
    <property type="match status" value="1"/>
</dbReference>
<name>A0A834TX71_9FABA</name>
<feature type="domain" description="Hpc2-related" evidence="2">
    <location>
        <begin position="120"/>
        <end position="162"/>
    </location>
</feature>
<feature type="region of interest" description="Disordered" evidence="1">
    <location>
        <begin position="620"/>
        <end position="750"/>
    </location>
</feature>
<dbReference type="AlphaFoldDB" id="A0A834TX71"/>
<dbReference type="InterPro" id="IPR014840">
    <property type="entry name" value="HRD"/>
</dbReference>
<dbReference type="GO" id="GO:0006325">
    <property type="term" value="P:chromatin organization"/>
    <property type="evidence" value="ECO:0007669"/>
    <property type="project" value="TreeGrafter"/>
</dbReference>
<comment type="caution">
    <text evidence="3">The sequence shown here is derived from an EMBL/GenBank/DDBJ whole genome shotgun (WGS) entry which is preliminary data.</text>
</comment>
<dbReference type="PANTHER" id="PTHR21669">
    <property type="entry name" value="CAPZ-INTERACTING PROTEIN AND RELATED PROTEINS"/>
    <property type="match status" value="1"/>
</dbReference>
<feature type="compositionally biased region" description="Low complexity" evidence="1">
    <location>
        <begin position="10"/>
        <end position="21"/>
    </location>
</feature>
<organism evidence="3 4">
    <name type="scientific">Senna tora</name>
    <dbReference type="NCBI Taxonomy" id="362788"/>
    <lineage>
        <taxon>Eukaryota</taxon>
        <taxon>Viridiplantae</taxon>
        <taxon>Streptophyta</taxon>
        <taxon>Embryophyta</taxon>
        <taxon>Tracheophyta</taxon>
        <taxon>Spermatophyta</taxon>
        <taxon>Magnoliopsida</taxon>
        <taxon>eudicotyledons</taxon>
        <taxon>Gunneridae</taxon>
        <taxon>Pentapetalae</taxon>
        <taxon>rosids</taxon>
        <taxon>fabids</taxon>
        <taxon>Fabales</taxon>
        <taxon>Fabaceae</taxon>
        <taxon>Caesalpinioideae</taxon>
        <taxon>Cassia clade</taxon>
        <taxon>Senna</taxon>
    </lineage>
</organism>
<evidence type="ECO:0000313" key="4">
    <source>
        <dbReference type="Proteomes" id="UP000634136"/>
    </source>
</evidence>
<feature type="compositionally biased region" description="Acidic residues" evidence="1">
    <location>
        <begin position="112"/>
        <end position="131"/>
    </location>
</feature>
<reference evidence="3" key="1">
    <citation type="submission" date="2020-09" db="EMBL/GenBank/DDBJ databases">
        <title>Genome-Enabled Discovery of Anthraquinone Biosynthesis in Senna tora.</title>
        <authorList>
            <person name="Kang S.-H."/>
            <person name="Pandey R.P."/>
            <person name="Lee C.-M."/>
            <person name="Sim J.-S."/>
            <person name="Jeong J.-T."/>
            <person name="Choi B.-S."/>
            <person name="Jung M."/>
            <person name="Ginzburg D."/>
            <person name="Zhao K."/>
            <person name="Won S.Y."/>
            <person name="Oh T.-J."/>
            <person name="Yu Y."/>
            <person name="Kim N.-H."/>
            <person name="Lee O.R."/>
            <person name="Lee T.-H."/>
            <person name="Bashyal P."/>
            <person name="Kim T.-S."/>
            <person name="Lee W.-H."/>
            <person name="Kawkins C."/>
            <person name="Kim C.-K."/>
            <person name="Kim J.S."/>
            <person name="Ahn B.O."/>
            <person name="Rhee S.Y."/>
            <person name="Sohng J.K."/>
        </authorList>
    </citation>
    <scope>NUCLEOTIDE SEQUENCE</scope>
    <source>
        <tissue evidence="3">Leaf</tissue>
    </source>
</reference>
<feature type="compositionally biased region" description="Basic and acidic residues" evidence="1">
    <location>
        <begin position="335"/>
        <end position="351"/>
    </location>
</feature>
<dbReference type="GO" id="GO:0005634">
    <property type="term" value="C:nucleus"/>
    <property type="evidence" value="ECO:0007669"/>
    <property type="project" value="TreeGrafter"/>
</dbReference>
<feature type="compositionally biased region" description="Polar residues" evidence="1">
    <location>
        <begin position="726"/>
        <end position="750"/>
    </location>
</feature>
<feature type="compositionally biased region" description="Polar residues" evidence="1">
    <location>
        <begin position="638"/>
        <end position="659"/>
    </location>
</feature>
<evidence type="ECO:0000313" key="3">
    <source>
        <dbReference type="EMBL" id="KAF7829802.1"/>
    </source>
</evidence>
<dbReference type="OrthoDB" id="68076at2759"/>
<evidence type="ECO:0000256" key="1">
    <source>
        <dbReference type="SAM" id="MobiDB-lite"/>
    </source>
</evidence>
<feature type="region of interest" description="Disordered" evidence="1">
    <location>
        <begin position="251"/>
        <end position="351"/>
    </location>
</feature>
<keyword evidence="4" id="KW-1185">Reference proteome</keyword>
<dbReference type="PANTHER" id="PTHR21669:SF28">
    <property type="entry name" value="YEMANUCLEIN"/>
    <property type="match status" value="1"/>
</dbReference>
<feature type="region of interest" description="Disordered" evidence="1">
    <location>
        <begin position="504"/>
        <end position="526"/>
    </location>
</feature>
<dbReference type="EMBL" id="JAAIUW010000005">
    <property type="protein sequence ID" value="KAF7829802.1"/>
    <property type="molecule type" value="Genomic_DNA"/>
</dbReference>
<accession>A0A834TX71</accession>
<feature type="compositionally biased region" description="Basic and acidic residues" evidence="1">
    <location>
        <begin position="157"/>
        <end position="167"/>
    </location>
</feature>
<feature type="region of interest" description="Disordered" evidence="1">
    <location>
        <begin position="1"/>
        <end position="24"/>
    </location>
</feature>
<proteinExistence type="predicted"/>
<dbReference type="Proteomes" id="UP000634136">
    <property type="component" value="Unassembled WGS sequence"/>
</dbReference>
<feature type="region of interest" description="Disordered" evidence="1">
    <location>
        <begin position="54"/>
        <end position="91"/>
    </location>
</feature>
<evidence type="ECO:0000259" key="2">
    <source>
        <dbReference type="Pfam" id="PF08729"/>
    </source>
</evidence>
<feature type="compositionally biased region" description="Polar residues" evidence="1">
    <location>
        <begin position="508"/>
        <end position="520"/>
    </location>
</feature>
<gene>
    <name evidence="3" type="ORF">G2W53_012135</name>
</gene>